<reference evidence="1 2" key="1">
    <citation type="submission" date="2013-02" db="EMBL/GenBank/DDBJ databases">
        <title>Comparative Sequence Analysis of H. pylori Isolates.</title>
        <authorList>
            <person name="Blanchard T.G."/>
            <person name="Czinn S.J."/>
            <person name="McCracken C.M."/>
            <person name="Abolude K.A."/>
            <person name="Shefchek K.S."/>
            <person name="Maroo A.M."/>
            <person name="Santana-Cruz I.S."/>
            <person name="Tallon L.J."/>
            <person name="Ficke F.W.F."/>
        </authorList>
    </citation>
    <scope>NUCLEOTIDE SEQUENCE [LARGE SCALE GENOMIC DNA]</scope>
    <source>
        <strain evidence="1 2">Hp A-11</strain>
    </source>
</reference>
<accession>N4TMY5</accession>
<organism evidence="1 2">
    <name type="scientific">Helicobacter pylori Hp A-11</name>
    <dbReference type="NCBI Taxonomy" id="992035"/>
    <lineage>
        <taxon>Bacteria</taxon>
        <taxon>Pseudomonadati</taxon>
        <taxon>Campylobacterota</taxon>
        <taxon>Epsilonproteobacteria</taxon>
        <taxon>Campylobacterales</taxon>
        <taxon>Helicobacteraceae</taxon>
        <taxon>Helicobacter</taxon>
    </lineage>
</organism>
<comment type="caution">
    <text evidence="1">The sequence shown here is derived from an EMBL/GenBank/DDBJ whole genome shotgun (WGS) entry which is preliminary data.</text>
</comment>
<sequence length="47" mass="5562">MLLAFITHDNKTIQQPTANLLCQNAIIQLTAYFKSILQHYRPKYHLF</sequence>
<gene>
    <name evidence="1" type="ORF">HPHPA11_0173</name>
</gene>
<name>N4TMY5_HELPX</name>
<protein>
    <submittedName>
        <fullName evidence="1">Uncharacterized protein</fullName>
    </submittedName>
</protein>
<dbReference type="PATRIC" id="fig|992035.3.peg.170"/>
<dbReference type="Proteomes" id="UP000012243">
    <property type="component" value="Unassembled WGS sequence"/>
</dbReference>
<dbReference type="AlphaFoldDB" id="N4TMY5"/>
<evidence type="ECO:0000313" key="2">
    <source>
        <dbReference type="Proteomes" id="UP000012243"/>
    </source>
</evidence>
<proteinExistence type="predicted"/>
<evidence type="ECO:0000313" key="1">
    <source>
        <dbReference type="EMBL" id="ENH59045.1"/>
    </source>
</evidence>
<dbReference type="EMBL" id="AOTW01000001">
    <property type="protein sequence ID" value="ENH59045.1"/>
    <property type="molecule type" value="Genomic_DNA"/>
</dbReference>